<reference evidence="1" key="1">
    <citation type="submission" date="2020-06" db="EMBL/GenBank/DDBJ databases">
        <title>Unique genomic features of the anaerobic methanotrophic archaea.</title>
        <authorList>
            <person name="Chadwick G.L."/>
            <person name="Skennerton C.T."/>
            <person name="Laso-Perez R."/>
            <person name="Leu A.O."/>
            <person name="Speth D.R."/>
            <person name="Yu H."/>
            <person name="Morgan-Lang C."/>
            <person name="Hatzenpichler R."/>
            <person name="Goudeau D."/>
            <person name="Malmstrom R."/>
            <person name="Brazelton W.J."/>
            <person name="Woyke T."/>
            <person name="Hallam S.J."/>
            <person name="Tyson G.W."/>
            <person name="Wegener G."/>
            <person name="Boetius A."/>
            <person name="Orphan V."/>
        </authorList>
    </citation>
    <scope>NUCLEOTIDE SEQUENCE</scope>
</reference>
<protein>
    <recommendedName>
        <fullName evidence="2">Chromosome partition protein Smc</fullName>
    </recommendedName>
</protein>
<accession>A0A7G9YKD5</accession>
<organism evidence="1">
    <name type="scientific">Candidatus Methanogaster sp. ANME-2c ERB4</name>
    <dbReference type="NCBI Taxonomy" id="2759911"/>
    <lineage>
        <taxon>Archaea</taxon>
        <taxon>Methanobacteriati</taxon>
        <taxon>Methanobacteriota</taxon>
        <taxon>Stenosarchaea group</taxon>
        <taxon>Methanomicrobia</taxon>
        <taxon>Methanosarcinales</taxon>
        <taxon>ANME-2 cluster</taxon>
        <taxon>Candidatus Methanogasteraceae</taxon>
        <taxon>Candidatus Methanogaster</taxon>
    </lineage>
</organism>
<proteinExistence type="predicted"/>
<dbReference type="EMBL" id="MT631346">
    <property type="protein sequence ID" value="QNO48469.1"/>
    <property type="molecule type" value="Genomic_DNA"/>
</dbReference>
<evidence type="ECO:0008006" key="2">
    <source>
        <dbReference type="Google" id="ProtNLM"/>
    </source>
</evidence>
<dbReference type="AlphaFoldDB" id="A0A7G9YKD5"/>
<evidence type="ECO:0000313" key="1">
    <source>
        <dbReference type="EMBL" id="QNO48469.1"/>
    </source>
</evidence>
<sequence>MGIIDKIKGNPFEKLKKDDLTAERIRLEREEKLKIGEVERLSKQKKELFDRGFEASEGERRSFARQIKQLDQKVKLSNIHLKKLSDQIMVVDNLIFIHENKQMLEGAGMMSKLAKMPKSKLDEFLAEVNIKDQVMEGSIQGILTTMEAEHGLTGEITEDAETSKLMDIWETSDITESDEIYKKLDQEKSEKEELDELEL</sequence>
<name>A0A7G9YKD5_9EURY</name>
<gene>
    <name evidence="1" type="ORF">DBMLIPLO_00021</name>
</gene>